<keyword evidence="1" id="KW-0802">TPR repeat</keyword>
<dbReference type="Gene3D" id="1.25.40.10">
    <property type="entry name" value="Tetratricopeptide repeat domain"/>
    <property type="match status" value="1"/>
</dbReference>
<reference evidence="2" key="1">
    <citation type="journal article" date="2014" name="Int. J. Syst. Evol. Microbiol.">
        <title>Complete genome sequence of Corynebacterium casei LMG S-19264T (=DSM 44701T), isolated from a smear-ripened cheese.</title>
        <authorList>
            <consortium name="US DOE Joint Genome Institute (JGI-PGF)"/>
            <person name="Walter F."/>
            <person name="Albersmeier A."/>
            <person name="Kalinowski J."/>
            <person name="Ruckert C."/>
        </authorList>
    </citation>
    <scope>NUCLEOTIDE SEQUENCE</scope>
    <source>
        <strain evidence="2">CGMCC 1.15448</strain>
    </source>
</reference>
<protein>
    <recommendedName>
        <fullName evidence="4">Tetratricopeptide repeat protein</fullName>
    </recommendedName>
</protein>
<dbReference type="AlphaFoldDB" id="A0A8J2XQ08"/>
<dbReference type="PROSITE" id="PS50005">
    <property type="entry name" value="TPR"/>
    <property type="match status" value="1"/>
</dbReference>
<comment type="caution">
    <text evidence="2">The sequence shown here is derived from an EMBL/GenBank/DDBJ whole genome shotgun (WGS) entry which is preliminary data.</text>
</comment>
<gene>
    <name evidence="2" type="ORF">GCM10011511_03040</name>
</gene>
<evidence type="ECO:0000313" key="2">
    <source>
        <dbReference type="EMBL" id="GGA83371.1"/>
    </source>
</evidence>
<dbReference type="InterPro" id="IPR019734">
    <property type="entry name" value="TPR_rpt"/>
</dbReference>
<dbReference type="SUPFAM" id="SSF48452">
    <property type="entry name" value="TPR-like"/>
    <property type="match status" value="1"/>
</dbReference>
<dbReference type="Pfam" id="PF07661">
    <property type="entry name" value="MORN_2"/>
    <property type="match status" value="3"/>
</dbReference>
<dbReference type="EMBL" id="BMJC01000001">
    <property type="protein sequence ID" value="GGA83371.1"/>
    <property type="molecule type" value="Genomic_DNA"/>
</dbReference>
<evidence type="ECO:0000313" key="3">
    <source>
        <dbReference type="Proteomes" id="UP000607559"/>
    </source>
</evidence>
<organism evidence="2 3">
    <name type="scientific">Puia dinghuensis</name>
    <dbReference type="NCBI Taxonomy" id="1792502"/>
    <lineage>
        <taxon>Bacteria</taxon>
        <taxon>Pseudomonadati</taxon>
        <taxon>Bacteroidota</taxon>
        <taxon>Chitinophagia</taxon>
        <taxon>Chitinophagales</taxon>
        <taxon>Chitinophagaceae</taxon>
        <taxon>Puia</taxon>
    </lineage>
</organism>
<proteinExistence type="predicted"/>
<dbReference type="InterPro" id="IPR011652">
    <property type="entry name" value="MORN_2"/>
</dbReference>
<dbReference type="Gene3D" id="3.90.930.1">
    <property type="match status" value="1"/>
</dbReference>
<accession>A0A8J2XQ08</accession>
<name>A0A8J2XQ08_9BACT</name>
<keyword evidence="3" id="KW-1185">Reference proteome</keyword>
<evidence type="ECO:0000256" key="1">
    <source>
        <dbReference type="PROSITE-ProRule" id="PRU00339"/>
    </source>
</evidence>
<dbReference type="InterPro" id="IPR011990">
    <property type="entry name" value="TPR-like_helical_dom_sf"/>
</dbReference>
<sequence>MLCLLWLSLVHFPSFGQNREPKIVYIIDSIPIVDDPEEGDDLLPNDISDMTVIKNKDSLKSVGYERFDGVFYIFTKAYRARPDSIKSIPSTNRMPNKDGVLYWQDQPYSGVFINYYLNGNRKAEGRLLKGVIGGMVVDYYPNGQMKTAKEYKAGKPDGPCKEFYPDGSLRGEGRYVEGQEDGVWHTYFPNGKIKLYDIYQHGVLVDSAIRYYSNGTLEEKVMIKGGKAIPDEAHARIDALLTKSAQSYKEDDIKSAIRHVTKAIELDSGCAKCYFSRATLKLNDMQFDEAISDFDKTLAIEPYMETALANRAFARIRKYQFGNDRTILKNKDVTVLGSGKKSDISQEDKEKICGDLQQAVFLGDRAKMVLDALQEYCQKK</sequence>
<evidence type="ECO:0008006" key="4">
    <source>
        <dbReference type="Google" id="ProtNLM"/>
    </source>
</evidence>
<dbReference type="SMART" id="SM00028">
    <property type="entry name" value="TPR"/>
    <property type="match status" value="2"/>
</dbReference>
<feature type="repeat" description="TPR" evidence="1">
    <location>
        <begin position="271"/>
        <end position="304"/>
    </location>
</feature>
<dbReference type="SUPFAM" id="SSF82185">
    <property type="entry name" value="Histone H3 K4-specific methyltransferase SET7/9 N-terminal domain"/>
    <property type="match status" value="1"/>
</dbReference>
<reference evidence="2" key="2">
    <citation type="submission" date="2020-09" db="EMBL/GenBank/DDBJ databases">
        <authorList>
            <person name="Sun Q."/>
            <person name="Zhou Y."/>
        </authorList>
    </citation>
    <scope>NUCLEOTIDE SEQUENCE</scope>
    <source>
        <strain evidence="2">CGMCC 1.15448</strain>
    </source>
</reference>
<dbReference type="Proteomes" id="UP000607559">
    <property type="component" value="Unassembled WGS sequence"/>
</dbReference>